<dbReference type="EMBL" id="JACHMH010000001">
    <property type="protein sequence ID" value="MBB4676243.1"/>
    <property type="molecule type" value="Genomic_DNA"/>
</dbReference>
<feature type="transmembrane region" description="Helical" evidence="6">
    <location>
        <begin position="90"/>
        <end position="114"/>
    </location>
</feature>
<keyword evidence="7" id="KW-0732">Signal</keyword>
<evidence type="ECO:0000256" key="6">
    <source>
        <dbReference type="SAM" id="Phobius"/>
    </source>
</evidence>
<evidence type="ECO:0000256" key="7">
    <source>
        <dbReference type="SAM" id="SignalP"/>
    </source>
</evidence>
<feature type="transmembrane region" description="Helical" evidence="6">
    <location>
        <begin position="66"/>
        <end position="84"/>
    </location>
</feature>
<evidence type="ECO:0000256" key="4">
    <source>
        <dbReference type="ARBA" id="ARBA00022989"/>
    </source>
</evidence>
<evidence type="ECO:0000313" key="10">
    <source>
        <dbReference type="Proteomes" id="UP000533598"/>
    </source>
</evidence>
<feature type="transmembrane region" description="Helical" evidence="6">
    <location>
        <begin position="215"/>
        <end position="238"/>
    </location>
</feature>
<feature type="transmembrane region" description="Helical" evidence="6">
    <location>
        <begin position="151"/>
        <end position="173"/>
    </location>
</feature>
<accession>A0A7W7C824</accession>
<evidence type="ECO:0000256" key="1">
    <source>
        <dbReference type="ARBA" id="ARBA00004141"/>
    </source>
</evidence>
<feature type="transmembrane region" description="Helical" evidence="6">
    <location>
        <begin position="121"/>
        <end position="139"/>
    </location>
</feature>
<keyword evidence="4 6" id="KW-1133">Transmembrane helix</keyword>
<dbReference type="Proteomes" id="UP000533598">
    <property type="component" value="Unassembled WGS sequence"/>
</dbReference>
<dbReference type="InterPro" id="IPR000620">
    <property type="entry name" value="EamA_dom"/>
</dbReference>
<evidence type="ECO:0000259" key="8">
    <source>
        <dbReference type="Pfam" id="PF00892"/>
    </source>
</evidence>
<organism evidence="9 10">
    <name type="scientific">Crossiella cryophila</name>
    <dbReference type="NCBI Taxonomy" id="43355"/>
    <lineage>
        <taxon>Bacteria</taxon>
        <taxon>Bacillati</taxon>
        <taxon>Actinomycetota</taxon>
        <taxon>Actinomycetes</taxon>
        <taxon>Pseudonocardiales</taxon>
        <taxon>Pseudonocardiaceae</taxon>
        <taxon>Crossiella</taxon>
    </lineage>
</organism>
<feature type="chain" id="PRO_5031289880" evidence="7">
    <location>
        <begin position="26"/>
        <end position="307"/>
    </location>
</feature>
<dbReference type="PANTHER" id="PTHR32322:SF2">
    <property type="entry name" value="EAMA DOMAIN-CONTAINING PROTEIN"/>
    <property type="match status" value="1"/>
</dbReference>
<gene>
    <name evidence="9" type="ORF">HNR67_002361</name>
</gene>
<proteinExistence type="inferred from homology"/>
<name>A0A7W7C824_9PSEU</name>
<sequence>MNTGRAALLVLAAAVLFGTTGTAQALGPTGLDPLTVGSARVVLAGAVLLGLAALRGAFRNVPRASWPLVLIGAVGVAVYQVGFFSGVSMAGVAVGTITALGSCPVWTGLVQWLVTGQRPGGTWLAATGLAVAGVGTLVLSSPGTGGSGSDAVLGAVLALAAGLGYAIYTVCAAKMISAGQRSDGTMGLLFAAGGLALLPVLLWRFPGGLDGGDPAWLSGLGVIGYLVLVPTVLAYLLFGAGLRVLPAANVATLNLAEPVVAALLGELVLGEPFTGGGVLGALLVLAGLGLLALPRKEKRREPVAPAA</sequence>
<dbReference type="RefSeq" id="WP_185002094.1">
    <property type="nucleotide sequence ID" value="NZ_BAAAUI010000029.1"/>
</dbReference>
<comment type="caution">
    <text evidence="9">The sequence shown here is derived from an EMBL/GenBank/DDBJ whole genome shotgun (WGS) entry which is preliminary data.</text>
</comment>
<dbReference type="PANTHER" id="PTHR32322">
    <property type="entry name" value="INNER MEMBRANE TRANSPORTER"/>
    <property type="match status" value="1"/>
</dbReference>
<feature type="transmembrane region" description="Helical" evidence="6">
    <location>
        <begin position="35"/>
        <end position="54"/>
    </location>
</feature>
<dbReference type="InterPro" id="IPR050638">
    <property type="entry name" value="AA-Vitamin_Transporters"/>
</dbReference>
<feature type="transmembrane region" description="Helical" evidence="6">
    <location>
        <begin position="185"/>
        <end position="203"/>
    </location>
</feature>
<keyword evidence="5 6" id="KW-0472">Membrane</keyword>
<dbReference type="SUPFAM" id="SSF103481">
    <property type="entry name" value="Multidrug resistance efflux transporter EmrE"/>
    <property type="match status" value="2"/>
</dbReference>
<evidence type="ECO:0000256" key="5">
    <source>
        <dbReference type="ARBA" id="ARBA00023136"/>
    </source>
</evidence>
<feature type="transmembrane region" description="Helical" evidence="6">
    <location>
        <begin position="275"/>
        <end position="293"/>
    </location>
</feature>
<keyword evidence="3 6" id="KW-0812">Transmembrane</keyword>
<dbReference type="AlphaFoldDB" id="A0A7W7C824"/>
<feature type="transmembrane region" description="Helical" evidence="6">
    <location>
        <begin position="250"/>
        <end position="269"/>
    </location>
</feature>
<feature type="domain" description="EamA" evidence="8">
    <location>
        <begin position="6"/>
        <end position="136"/>
    </location>
</feature>
<evidence type="ECO:0000256" key="3">
    <source>
        <dbReference type="ARBA" id="ARBA00022692"/>
    </source>
</evidence>
<evidence type="ECO:0000256" key="2">
    <source>
        <dbReference type="ARBA" id="ARBA00007362"/>
    </source>
</evidence>
<reference evidence="9 10" key="1">
    <citation type="submission" date="2020-08" db="EMBL/GenBank/DDBJ databases">
        <title>Sequencing the genomes of 1000 actinobacteria strains.</title>
        <authorList>
            <person name="Klenk H.-P."/>
        </authorList>
    </citation>
    <scope>NUCLEOTIDE SEQUENCE [LARGE SCALE GENOMIC DNA]</scope>
    <source>
        <strain evidence="9 10">DSM 44230</strain>
    </source>
</reference>
<dbReference type="GO" id="GO:0016020">
    <property type="term" value="C:membrane"/>
    <property type="evidence" value="ECO:0007669"/>
    <property type="project" value="UniProtKB-SubCell"/>
</dbReference>
<comment type="similarity">
    <text evidence="2">Belongs to the EamA transporter family.</text>
</comment>
<dbReference type="Pfam" id="PF00892">
    <property type="entry name" value="EamA"/>
    <property type="match status" value="2"/>
</dbReference>
<feature type="signal peptide" evidence="7">
    <location>
        <begin position="1"/>
        <end position="25"/>
    </location>
</feature>
<comment type="subcellular location">
    <subcellularLocation>
        <location evidence="1">Membrane</location>
        <topology evidence="1">Multi-pass membrane protein</topology>
    </subcellularLocation>
</comment>
<evidence type="ECO:0000313" key="9">
    <source>
        <dbReference type="EMBL" id="MBB4676243.1"/>
    </source>
</evidence>
<feature type="domain" description="EamA" evidence="8">
    <location>
        <begin position="153"/>
        <end position="291"/>
    </location>
</feature>
<dbReference type="InterPro" id="IPR037185">
    <property type="entry name" value="EmrE-like"/>
</dbReference>
<keyword evidence="10" id="KW-1185">Reference proteome</keyword>
<protein>
    <submittedName>
        <fullName evidence="9">DME family drug/metabolite transporter</fullName>
    </submittedName>
</protein>